<evidence type="ECO:0000256" key="11">
    <source>
        <dbReference type="ARBA" id="ARBA00049878"/>
    </source>
</evidence>
<evidence type="ECO:0000256" key="1">
    <source>
        <dbReference type="ARBA" id="ARBA00005046"/>
    </source>
</evidence>
<evidence type="ECO:0000256" key="7">
    <source>
        <dbReference type="ARBA" id="ARBA00029745"/>
    </source>
</evidence>
<dbReference type="EC" id="2.8.1.12" evidence="3"/>
<evidence type="ECO:0000256" key="3">
    <source>
        <dbReference type="ARBA" id="ARBA00011950"/>
    </source>
</evidence>
<dbReference type="InterPro" id="IPR003448">
    <property type="entry name" value="Mopterin_biosynth_MoaE"/>
</dbReference>
<evidence type="ECO:0000256" key="9">
    <source>
        <dbReference type="ARBA" id="ARBA00030781"/>
    </source>
</evidence>
<gene>
    <name evidence="12" type="ORF">LU635_09535</name>
</gene>
<sequence>MERIIELVEDLDPGKVYDELSHPGSGAICVFFGAVREATKKRKVSHLFFEAYENMALKEMNRIADEIEQKWDLNKVIIKHAVGNKKVQEPVVIVGASSAHRDSSFEACRYLIDTLKEKVPIWKKEFFDDDEVWVSAHP</sequence>
<dbReference type="CDD" id="cd00756">
    <property type="entry name" value="MoaE"/>
    <property type="match status" value="1"/>
</dbReference>
<proteinExistence type="inferred from homology"/>
<dbReference type="Proteomes" id="UP001139344">
    <property type="component" value="Unassembled WGS sequence"/>
</dbReference>
<dbReference type="GO" id="GO:0030366">
    <property type="term" value="F:molybdopterin synthase activity"/>
    <property type="evidence" value="ECO:0007669"/>
    <property type="project" value="UniProtKB-EC"/>
</dbReference>
<dbReference type="SUPFAM" id="SSF54690">
    <property type="entry name" value="Molybdopterin synthase subunit MoaE"/>
    <property type="match status" value="1"/>
</dbReference>
<dbReference type="InterPro" id="IPR036563">
    <property type="entry name" value="MoaE_sf"/>
</dbReference>
<evidence type="ECO:0000256" key="10">
    <source>
        <dbReference type="ARBA" id="ARBA00032474"/>
    </source>
</evidence>
<comment type="similarity">
    <text evidence="2">Belongs to the MoaE family.</text>
</comment>
<comment type="subunit">
    <text evidence="6">Heterotetramer of 2 MoaD subunits and 2 MoaE subunits. Also stable as homodimer. The enzyme changes between these two forms during catalysis.</text>
</comment>
<evidence type="ECO:0000256" key="5">
    <source>
        <dbReference type="ARBA" id="ARBA00023150"/>
    </source>
</evidence>
<name>A0A9X1UXN9_9FLAO</name>
<keyword evidence="5" id="KW-0501">Molybdenum cofactor biosynthesis</keyword>
<dbReference type="GO" id="GO:0006777">
    <property type="term" value="P:Mo-molybdopterin cofactor biosynthetic process"/>
    <property type="evidence" value="ECO:0007669"/>
    <property type="project" value="UniProtKB-KW"/>
</dbReference>
<evidence type="ECO:0000256" key="2">
    <source>
        <dbReference type="ARBA" id="ARBA00005426"/>
    </source>
</evidence>
<comment type="pathway">
    <text evidence="1">Cofactor biosynthesis; molybdopterin biosynthesis.</text>
</comment>
<comment type="caution">
    <text evidence="12">The sequence shown here is derived from an EMBL/GenBank/DDBJ whole genome shotgun (WGS) entry which is preliminary data.</text>
</comment>
<dbReference type="Gene3D" id="3.90.1170.40">
    <property type="entry name" value="Molybdopterin biosynthesis MoaE subunit"/>
    <property type="match status" value="1"/>
</dbReference>
<dbReference type="AlphaFoldDB" id="A0A9X1UXN9"/>
<keyword evidence="13" id="KW-1185">Reference proteome</keyword>
<evidence type="ECO:0000313" key="12">
    <source>
        <dbReference type="EMBL" id="MCG9971876.1"/>
    </source>
</evidence>
<organism evidence="12 13">
    <name type="scientific">Christiangramia crocea</name>
    <dbReference type="NCBI Taxonomy" id="2904124"/>
    <lineage>
        <taxon>Bacteria</taxon>
        <taxon>Pseudomonadati</taxon>
        <taxon>Bacteroidota</taxon>
        <taxon>Flavobacteriia</taxon>
        <taxon>Flavobacteriales</taxon>
        <taxon>Flavobacteriaceae</taxon>
        <taxon>Christiangramia</taxon>
    </lineage>
</organism>
<comment type="catalytic activity">
    <reaction evidence="11">
        <text>2 [molybdopterin-synthase sulfur-carrier protein]-C-terminal-Gly-aminoethanethioate + cyclic pyranopterin phosphate + H2O = molybdopterin + 2 [molybdopterin-synthase sulfur-carrier protein]-C-terminal Gly-Gly + 2 H(+)</text>
        <dbReference type="Rhea" id="RHEA:26333"/>
        <dbReference type="Rhea" id="RHEA-COMP:12202"/>
        <dbReference type="Rhea" id="RHEA-COMP:19907"/>
        <dbReference type="ChEBI" id="CHEBI:15377"/>
        <dbReference type="ChEBI" id="CHEBI:15378"/>
        <dbReference type="ChEBI" id="CHEBI:58698"/>
        <dbReference type="ChEBI" id="CHEBI:59648"/>
        <dbReference type="ChEBI" id="CHEBI:90778"/>
        <dbReference type="ChEBI" id="CHEBI:232372"/>
        <dbReference type="EC" id="2.8.1.12"/>
    </reaction>
</comment>
<dbReference type="EMBL" id="JAJSON010000020">
    <property type="protein sequence ID" value="MCG9971876.1"/>
    <property type="molecule type" value="Genomic_DNA"/>
</dbReference>
<dbReference type="PANTHER" id="PTHR23404">
    <property type="entry name" value="MOLYBDOPTERIN SYNTHASE RELATED"/>
    <property type="match status" value="1"/>
</dbReference>
<evidence type="ECO:0000256" key="6">
    <source>
        <dbReference type="ARBA" id="ARBA00026066"/>
    </source>
</evidence>
<protein>
    <recommendedName>
        <fullName evidence="4">Molybdopterin synthase catalytic subunit</fullName>
        <ecNumber evidence="3">2.8.1.12</ecNumber>
    </recommendedName>
    <alternativeName>
        <fullName evidence="9">MPT synthase subunit 2</fullName>
    </alternativeName>
    <alternativeName>
        <fullName evidence="7">Molybdenum cofactor biosynthesis protein E</fullName>
    </alternativeName>
    <alternativeName>
        <fullName evidence="8">Molybdopterin-converting factor large subunit</fullName>
    </alternativeName>
    <alternativeName>
        <fullName evidence="10">Molybdopterin-converting factor subunit 2</fullName>
    </alternativeName>
</protein>
<accession>A0A9X1UXN9</accession>
<evidence type="ECO:0000256" key="4">
    <source>
        <dbReference type="ARBA" id="ARBA00013858"/>
    </source>
</evidence>
<dbReference type="Pfam" id="PF02391">
    <property type="entry name" value="MoaE"/>
    <property type="match status" value="1"/>
</dbReference>
<dbReference type="RefSeq" id="WP_240098533.1">
    <property type="nucleotide sequence ID" value="NZ_JAJSON010000020.1"/>
</dbReference>
<evidence type="ECO:0000313" key="13">
    <source>
        <dbReference type="Proteomes" id="UP001139344"/>
    </source>
</evidence>
<evidence type="ECO:0000256" key="8">
    <source>
        <dbReference type="ARBA" id="ARBA00030407"/>
    </source>
</evidence>
<reference evidence="12" key="1">
    <citation type="submission" date="2021-12" db="EMBL/GenBank/DDBJ databases">
        <title>Description of Gramella crocea sp. nov., a new bacterium isolated from activated sludge.</title>
        <authorList>
            <person name="Zhang X."/>
        </authorList>
    </citation>
    <scope>NUCLEOTIDE SEQUENCE</scope>
    <source>
        <strain evidence="12">YB25</strain>
    </source>
</reference>